<evidence type="ECO:0000259" key="7">
    <source>
        <dbReference type="PROSITE" id="PS50112"/>
    </source>
</evidence>
<protein>
    <recommendedName>
        <fullName evidence="2">histidine kinase</fullName>
        <ecNumber evidence="2">2.7.13.3</ecNumber>
    </recommendedName>
</protein>
<dbReference type="InterPro" id="IPR001610">
    <property type="entry name" value="PAC"/>
</dbReference>
<evidence type="ECO:0000256" key="2">
    <source>
        <dbReference type="ARBA" id="ARBA00012438"/>
    </source>
</evidence>
<keyword evidence="3" id="KW-0597">Phosphoprotein</keyword>
<evidence type="ECO:0000256" key="3">
    <source>
        <dbReference type="ARBA" id="ARBA00022553"/>
    </source>
</evidence>
<keyword evidence="10" id="KW-1185">Reference proteome</keyword>
<dbReference type="CDD" id="cd00130">
    <property type="entry name" value="PAS"/>
    <property type="match status" value="2"/>
</dbReference>
<dbReference type="Gene3D" id="3.30.450.20">
    <property type="entry name" value="PAS domain"/>
    <property type="match status" value="2"/>
</dbReference>
<dbReference type="InterPro" id="IPR000700">
    <property type="entry name" value="PAS-assoc_C"/>
</dbReference>
<evidence type="ECO:0000313" key="9">
    <source>
        <dbReference type="EMBL" id="MCV9385836.1"/>
    </source>
</evidence>
<dbReference type="RefSeq" id="WP_264136619.1">
    <property type="nucleotide sequence ID" value="NZ_JAOYOD010000001.1"/>
</dbReference>
<dbReference type="PROSITE" id="PS50112">
    <property type="entry name" value="PAS"/>
    <property type="match status" value="2"/>
</dbReference>
<dbReference type="InterPro" id="IPR000014">
    <property type="entry name" value="PAS"/>
</dbReference>
<feature type="domain" description="PAS" evidence="7">
    <location>
        <begin position="129"/>
        <end position="182"/>
    </location>
</feature>
<feature type="domain" description="Histidine kinase" evidence="6">
    <location>
        <begin position="273"/>
        <end position="486"/>
    </location>
</feature>
<comment type="catalytic activity">
    <reaction evidence="1">
        <text>ATP + protein L-histidine = ADP + protein N-phospho-L-histidine.</text>
        <dbReference type="EC" id="2.7.13.3"/>
    </reaction>
</comment>
<dbReference type="Proteomes" id="UP001300692">
    <property type="component" value="Unassembled WGS sequence"/>
</dbReference>
<dbReference type="InterPro" id="IPR035965">
    <property type="entry name" value="PAS-like_dom_sf"/>
</dbReference>
<dbReference type="CDD" id="cd00082">
    <property type="entry name" value="HisKA"/>
    <property type="match status" value="1"/>
</dbReference>
<dbReference type="InterPro" id="IPR036890">
    <property type="entry name" value="HATPase_C_sf"/>
</dbReference>
<dbReference type="Pfam" id="PF00989">
    <property type="entry name" value="PAS"/>
    <property type="match status" value="1"/>
</dbReference>
<evidence type="ECO:0000313" key="10">
    <source>
        <dbReference type="Proteomes" id="UP001300692"/>
    </source>
</evidence>
<dbReference type="InterPro" id="IPR036097">
    <property type="entry name" value="HisK_dim/P_sf"/>
</dbReference>
<dbReference type="EC" id="2.7.13.3" evidence="2"/>
<dbReference type="InterPro" id="IPR003661">
    <property type="entry name" value="HisK_dim/P_dom"/>
</dbReference>
<dbReference type="Pfam" id="PF00512">
    <property type="entry name" value="HisKA"/>
    <property type="match status" value="1"/>
</dbReference>
<dbReference type="InterPro" id="IPR004358">
    <property type="entry name" value="Sig_transdc_His_kin-like_C"/>
</dbReference>
<dbReference type="SUPFAM" id="SSF47384">
    <property type="entry name" value="Homodimeric domain of signal transducing histidine kinase"/>
    <property type="match status" value="1"/>
</dbReference>
<dbReference type="Gene3D" id="1.10.287.130">
    <property type="match status" value="1"/>
</dbReference>
<dbReference type="Pfam" id="PF02518">
    <property type="entry name" value="HATPase_c"/>
    <property type="match status" value="1"/>
</dbReference>
<dbReference type="InterPro" id="IPR013767">
    <property type="entry name" value="PAS_fold"/>
</dbReference>
<dbReference type="InterPro" id="IPR005467">
    <property type="entry name" value="His_kinase_dom"/>
</dbReference>
<organism evidence="9 10">
    <name type="scientific">Reichenbachiella ulvae</name>
    <dbReference type="NCBI Taxonomy" id="2980104"/>
    <lineage>
        <taxon>Bacteria</taxon>
        <taxon>Pseudomonadati</taxon>
        <taxon>Bacteroidota</taxon>
        <taxon>Cytophagia</taxon>
        <taxon>Cytophagales</taxon>
        <taxon>Reichenbachiellaceae</taxon>
        <taxon>Reichenbachiella</taxon>
    </lineage>
</organism>
<dbReference type="InterPro" id="IPR052162">
    <property type="entry name" value="Sensor_kinase/Photoreceptor"/>
</dbReference>
<dbReference type="EMBL" id="JAOYOD010000001">
    <property type="protein sequence ID" value="MCV9385836.1"/>
    <property type="molecule type" value="Genomic_DNA"/>
</dbReference>
<evidence type="ECO:0000259" key="8">
    <source>
        <dbReference type="PROSITE" id="PS50113"/>
    </source>
</evidence>
<name>A0ABT3CQ56_9BACT</name>
<dbReference type="InterPro" id="IPR003594">
    <property type="entry name" value="HATPase_dom"/>
</dbReference>
<keyword evidence="5" id="KW-0418">Kinase</keyword>
<dbReference type="NCBIfam" id="TIGR00229">
    <property type="entry name" value="sensory_box"/>
    <property type="match status" value="2"/>
</dbReference>
<comment type="caution">
    <text evidence="9">The sequence shown here is derived from an EMBL/GenBank/DDBJ whole genome shotgun (WGS) entry which is preliminary data.</text>
</comment>
<dbReference type="SUPFAM" id="SSF55785">
    <property type="entry name" value="PYP-like sensor domain (PAS domain)"/>
    <property type="match status" value="2"/>
</dbReference>
<dbReference type="PROSITE" id="PS50113">
    <property type="entry name" value="PAC"/>
    <property type="match status" value="1"/>
</dbReference>
<dbReference type="SUPFAM" id="SSF55874">
    <property type="entry name" value="ATPase domain of HSP90 chaperone/DNA topoisomerase II/histidine kinase"/>
    <property type="match status" value="1"/>
</dbReference>
<dbReference type="PANTHER" id="PTHR43304:SF1">
    <property type="entry name" value="PAC DOMAIN-CONTAINING PROTEIN"/>
    <property type="match status" value="1"/>
</dbReference>
<dbReference type="SMART" id="SM00091">
    <property type="entry name" value="PAS"/>
    <property type="match status" value="2"/>
</dbReference>
<dbReference type="PANTHER" id="PTHR43304">
    <property type="entry name" value="PHYTOCHROME-LIKE PROTEIN CPH1"/>
    <property type="match status" value="1"/>
</dbReference>
<evidence type="ECO:0000256" key="4">
    <source>
        <dbReference type="ARBA" id="ARBA00022679"/>
    </source>
</evidence>
<evidence type="ECO:0000259" key="6">
    <source>
        <dbReference type="PROSITE" id="PS50109"/>
    </source>
</evidence>
<accession>A0ABT3CQ56</accession>
<dbReference type="SMART" id="SM00086">
    <property type="entry name" value="PAC"/>
    <property type="match status" value="2"/>
</dbReference>
<dbReference type="PRINTS" id="PR00344">
    <property type="entry name" value="BCTRLSENSOR"/>
</dbReference>
<proteinExistence type="predicted"/>
<dbReference type="Pfam" id="PF13426">
    <property type="entry name" value="PAS_9"/>
    <property type="match status" value="1"/>
</dbReference>
<keyword evidence="4" id="KW-0808">Transferase</keyword>
<dbReference type="SMART" id="SM00387">
    <property type="entry name" value="HATPase_c"/>
    <property type="match status" value="1"/>
</dbReference>
<evidence type="ECO:0000256" key="1">
    <source>
        <dbReference type="ARBA" id="ARBA00000085"/>
    </source>
</evidence>
<dbReference type="Gene3D" id="3.30.565.10">
    <property type="entry name" value="Histidine kinase-like ATPase, C-terminal domain"/>
    <property type="match status" value="1"/>
</dbReference>
<sequence length="488" mass="55618">MKEKPIHSELTFQLMIESTPNAIVLINKEGKIAYVNKPSEQLFGYDRTELIGQLIEILIPPRFHQNHPRFRDMFFSSPSVRSMGAGRDLYALRKDGSEFPVEIGLNPLVTTEGTLVLASIIDITERKKAEERFKLVVESAPNAMILVNQDGIITLVNAQTERLFGFQKKELIGNRLEMLIPNRFKEKHPDHRESYFQAPSTRPMGAGRELFGLRKDKKEVQIEIGLNPITTDEGQMVLASIIDITERKVQESIRAKVKEMENRNQELEQFAYIASHDLQEPLRTISNFITVIKEDCMDQLDSEALGYLNTIGRATDRMVILVKALLEYSRLGVGRQVAEVDCEQLVATVVSDLNNLIKETGTQIEIGSLPIVKGYDVELRQLFQNLITNAIKFRKKNQLAQVRVMCKVTESAYEFSIVDNGIGISKKNFDRVFYIFQRLNPANTYEGHGIGLAYCKKIVELHNGRIWIESEERQGTTFNFTIPKITHD</sequence>
<gene>
    <name evidence="9" type="ORF">N7U62_04140</name>
</gene>
<feature type="domain" description="PAS" evidence="7">
    <location>
        <begin position="8"/>
        <end position="60"/>
    </location>
</feature>
<evidence type="ECO:0000256" key="5">
    <source>
        <dbReference type="ARBA" id="ARBA00022777"/>
    </source>
</evidence>
<reference evidence="9 10" key="1">
    <citation type="submission" date="2022-10" db="EMBL/GenBank/DDBJ databases">
        <title>Comparative genomics and taxonomic characterization of three novel marine species of genus Reichenbachiella exhibiting antioxidant and polysaccharide degradation activities.</title>
        <authorList>
            <person name="Muhammad N."/>
            <person name="Lee Y.-J."/>
            <person name="Ko J."/>
            <person name="Kim S.-G."/>
        </authorList>
    </citation>
    <scope>NUCLEOTIDE SEQUENCE [LARGE SCALE GENOMIC DNA]</scope>
    <source>
        <strain evidence="9 10">ABR2-5</strain>
    </source>
</reference>
<dbReference type="SMART" id="SM00388">
    <property type="entry name" value="HisKA"/>
    <property type="match status" value="1"/>
</dbReference>
<feature type="domain" description="PAC" evidence="8">
    <location>
        <begin position="85"/>
        <end position="135"/>
    </location>
</feature>
<dbReference type="PROSITE" id="PS50109">
    <property type="entry name" value="HIS_KIN"/>
    <property type="match status" value="1"/>
</dbReference>